<sequence>MKTILIILDGISEGKFEQLNNMTPLEYANTPILDKIINEGIHEKTCFYPTNRDPDSLVCILSILGVEEKLIPKNRAYLEALAAGINIAYDEVVLRCNLVSIKNNKLESFNAKGLTNSEMKDVTKNTISDESIRFYHISDYRNLIVMKRSDEILNLVDMPPHENVGQSIDYMLSHIKSVDSLNDFIKNNRYKLNDADYMFYPWGVSEKTILPTFLKLHKKSCSCVCSAEIVKGIAKAMKINLAHLENSTGDTDTDLLEKSKAVLNEIKNHDTVIAHINGTDEVSHRKDLNGKIKFIEKIDREFLKEIYMNVGKKTKIIIVSDHQTSSITGKHEKGYVDIIENIT</sequence>
<comment type="catalytic activity">
    <reaction evidence="1">
        <text>(2R)-2-phosphoglycerate = (2R)-3-phosphoglycerate</text>
        <dbReference type="Rhea" id="RHEA:15901"/>
        <dbReference type="ChEBI" id="CHEBI:58272"/>
        <dbReference type="ChEBI" id="CHEBI:58289"/>
        <dbReference type="EC" id="5.4.2.12"/>
    </reaction>
</comment>
<evidence type="ECO:0000256" key="5">
    <source>
        <dbReference type="ARBA" id="ARBA00023152"/>
    </source>
</evidence>
<evidence type="ECO:0000313" key="9">
    <source>
        <dbReference type="Proteomes" id="UP001519342"/>
    </source>
</evidence>
<dbReference type="EC" id="5.4.2.12" evidence="8"/>
<evidence type="ECO:0000256" key="3">
    <source>
        <dbReference type="ARBA" id="ARBA00004921"/>
    </source>
</evidence>
<dbReference type="Gene3D" id="3.40.720.10">
    <property type="entry name" value="Alkaline Phosphatase, subunit A"/>
    <property type="match status" value="2"/>
</dbReference>
<feature type="domain" description="Metalloenzyme" evidence="7">
    <location>
        <begin position="1"/>
        <end position="338"/>
    </location>
</feature>
<comment type="similarity">
    <text evidence="4">Belongs to the BPG-independent phosphoglycerate mutase family. A-PGAM subfamily.</text>
</comment>
<dbReference type="SUPFAM" id="SSF53649">
    <property type="entry name" value="Alkaline phosphatase-like"/>
    <property type="match status" value="1"/>
</dbReference>
<evidence type="ECO:0000256" key="6">
    <source>
        <dbReference type="ARBA" id="ARBA00023235"/>
    </source>
</evidence>
<evidence type="ECO:0000259" key="7">
    <source>
        <dbReference type="Pfam" id="PF01676"/>
    </source>
</evidence>
<organism evidence="8 9">
    <name type="scientific">Sedimentibacter acidaminivorans</name>
    <dbReference type="NCBI Taxonomy" id="913099"/>
    <lineage>
        <taxon>Bacteria</taxon>
        <taxon>Bacillati</taxon>
        <taxon>Bacillota</taxon>
        <taxon>Tissierellia</taxon>
        <taxon>Sedimentibacter</taxon>
    </lineage>
</organism>
<dbReference type="InterPro" id="IPR017850">
    <property type="entry name" value="Alkaline_phosphatase_core_sf"/>
</dbReference>
<evidence type="ECO:0000256" key="4">
    <source>
        <dbReference type="ARBA" id="ARBA00005524"/>
    </source>
</evidence>
<comment type="pathway">
    <text evidence="3">Carbohydrate degradation.</text>
</comment>
<dbReference type="EMBL" id="JAGGKS010000002">
    <property type="protein sequence ID" value="MBP1925065.1"/>
    <property type="molecule type" value="Genomic_DNA"/>
</dbReference>
<name>A0ABS4GCE6_9FIRM</name>
<proteinExistence type="inferred from homology"/>
<comment type="function">
    <text evidence="2">Catalyzes the interconversion of 2-phosphoglycerate and 3-phosphoglycerate.</text>
</comment>
<keyword evidence="9" id="KW-1185">Reference proteome</keyword>
<accession>A0ABS4GCE6</accession>
<dbReference type="InterPro" id="IPR004456">
    <property type="entry name" value="Pglycerate_mutase_ApgM"/>
</dbReference>
<keyword evidence="5" id="KW-0324">Glycolysis</keyword>
<reference evidence="8 9" key="1">
    <citation type="submission" date="2021-03" db="EMBL/GenBank/DDBJ databases">
        <title>Genomic Encyclopedia of Type Strains, Phase IV (KMG-IV): sequencing the most valuable type-strain genomes for metagenomic binning, comparative biology and taxonomic classification.</title>
        <authorList>
            <person name="Goeker M."/>
        </authorList>
    </citation>
    <scope>NUCLEOTIDE SEQUENCE [LARGE SCALE GENOMIC DNA]</scope>
    <source>
        <strain evidence="8 9">DSM 24004</strain>
    </source>
</reference>
<dbReference type="InterPro" id="IPR006124">
    <property type="entry name" value="Metalloenzyme"/>
</dbReference>
<dbReference type="GO" id="GO:0004619">
    <property type="term" value="F:phosphoglycerate mutase activity"/>
    <property type="evidence" value="ECO:0007669"/>
    <property type="project" value="UniProtKB-EC"/>
</dbReference>
<keyword evidence="6 8" id="KW-0413">Isomerase</keyword>
<dbReference type="Proteomes" id="UP001519342">
    <property type="component" value="Unassembled WGS sequence"/>
</dbReference>
<comment type="caution">
    <text evidence="8">The sequence shown here is derived from an EMBL/GenBank/DDBJ whole genome shotgun (WGS) entry which is preliminary data.</text>
</comment>
<evidence type="ECO:0000313" key="8">
    <source>
        <dbReference type="EMBL" id="MBP1925065.1"/>
    </source>
</evidence>
<dbReference type="PANTHER" id="PTHR31209">
    <property type="entry name" value="COFACTOR-INDEPENDENT PHOSPHOGLYCERATE MUTASE"/>
    <property type="match status" value="1"/>
</dbReference>
<dbReference type="PANTHER" id="PTHR31209:SF0">
    <property type="entry name" value="METALLOENZYME DOMAIN-CONTAINING PROTEIN"/>
    <property type="match status" value="1"/>
</dbReference>
<dbReference type="Pfam" id="PF10143">
    <property type="entry name" value="PhosphMutase"/>
    <property type="match status" value="1"/>
</dbReference>
<gene>
    <name evidence="8" type="ORF">J2Z76_000922</name>
</gene>
<dbReference type="Pfam" id="PF01676">
    <property type="entry name" value="Metalloenzyme"/>
    <property type="match status" value="1"/>
</dbReference>
<protein>
    <submittedName>
        <fullName evidence="8">2,3-bisphosphoglycerate-independent phosphoglycerate mutase</fullName>
        <ecNumber evidence="8">5.4.2.12</ecNumber>
    </submittedName>
</protein>
<dbReference type="RefSeq" id="WP_209510816.1">
    <property type="nucleotide sequence ID" value="NZ_JAGGKS010000002.1"/>
</dbReference>
<evidence type="ECO:0000256" key="1">
    <source>
        <dbReference type="ARBA" id="ARBA00000370"/>
    </source>
</evidence>
<evidence type="ECO:0000256" key="2">
    <source>
        <dbReference type="ARBA" id="ARBA00002315"/>
    </source>
</evidence>